<reference evidence="3 4" key="1">
    <citation type="journal article" date="2019" name="Sci. Rep.">
        <title>Colletotrichum shisoi sp. nov., an anthracnose pathogen of Perilla frutescens in Japan: molecular phylogenetic, morphological and genomic evidence.</title>
        <authorList>
            <person name="Gan P."/>
            <person name="Tsushima A."/>
            <person name="Hiroyama R."/>
            <person name="Narusaka M."/>
            <person name="Takano Y."/>
            <person name="Narusaka Y."/>
            <person name="Kawaradani M."/>
            <person name="Damm U."/>
            <person name="Shirasu K."/>
        </authorList>
    </citation>
    <scope>NUCLEOTIDE SEQUENCE [LARGE SCALE GENOMIC DNA]</scope>
    <source>
        <strain evidence="3 4">PG-2018a</strain>
    </source>
</reference>
<dbReference type="SMART" id="SM00355">
    <property type="entry name" value="ZnF_C2H2"/>
    <property type="match status" value="4"/>
</dbReference>
<feature type="region of interest" description="Disordered" evidence="1">
    <location>
        <begin position="411"/>
        <end position="435"/>
    </location>
</feature>
<feature type="domain" description="C2H2-type" evidence="2">
    <location>
        <begin position="575"/>
        <end position="602"/>
    </location>
</feature>
<organism evidence="3 4">
    <name type="scientific">Colletotrichum shisoi</name>
    <dbReference type="NCBI Taxonomy" id="2078593"/>
    <lineage>
        <taxon>Eukaryota</taxon>
        <taxon>Fungi</taxon>
        <taxon>Dikarya</taxon>
        <taxon>Ascomycota</taxon>
        <taxon>Pezizomycotina</taxon>
        <taxon>Sordariomycetes</taxon>
        <taxon>Hypocreomycetidae</taxon>
        <taxon>Glomerellales</taxon>
        <taxon>Glomerellaceae</taxon>
        <taxon>Colletotrichum</taxon>
        <taxon>Colletotrichum destructivum species complex</taxon>
    </lineage>
</organism>
<dbReference type="AlphaFoldDB" id="A0A5Q4BCQ7"/>
<feature type="domain" description="C2H2-type" evidence="2">
    <location>
        <begin position="511"/>
        <end position="537"/>
    </location>
</feature>
<dbReference type="InterPro" id="IPR013087">
    <property type="entry name" value="Znf_C2H2_type"/>
</dbReference>
<dbReference type="EMBL" id="PUHP01002093">
    <property type="protein sequence ID" value="TQN64728.1"/>
    <property type="molecule type" value="Genomic_DNA"/>
</dbReference>
<gene>
    <name evidence="3" type="ORF">CSHISOI_10713</name>
</gene>
<keyword evidence="4" id="KW-1185">Reference proteome</keyword>
<dbReference type="Proteomes" id="UP000326340">
    <property type="component" value="Unassembled WGS sequence"/>
</dbReference>
<feature type="domain" description="C2H2-type" evidence="2">
    <location>
        <begin position="310"/>
        <end position="333"/>
    </location>
</feature>
<evidence type="ECO:0000259" key="2">
    <source>
        <dbReference type="SMART" id="SM00355"/>
    </source>
</evidence>
<comment type="caution">
    <text evidence="3">The sequence shown here is derived from an EMBL/GenBank/DDBJ whole genome shotgun (WGS) entry which is preliminary data.</text>
</comment>
<proteinExistence type="predicted"/>
<feature type="domain" description="C2H2-type" evidence="2">
    <location>
        <begin position="243"/>
        <end position="269"/>
    </location>
</feature>
<accession>A0A5Q4BCQ7</accession>
<dbReference type="OrthoDB" id="10560670at2759"/>
<protein>
    <recommendedName>
        <fullName evidence="2">C2H2-type domain-containing protein</fullName>
    </recommendedName>
</protein>
<name>A0A5Q4BCQ7_9PEZI</name>
<sequence>MTDNVRKNEQFENEYDRQLHVHKYAITAGQIINKSTDGVDQTKIAALASDVGRKLKHYATKNQSASTIYNDVRRQPIESATAELSSIIAIRSHIDIDLMRKVAPALVKKFAEEKPLGCEDIDSYIHAKIQTLQNSQYQPARKFKESHMKKPGHWGKEIDMISGIADIEEYKRELISPIEGGEAVMTLNQWRLRENESRNDQNEKWERLLTAMMRGEIRELLTLRRLNNNMGPPIIDEKDMIDIFCPLCEEDVYYDDLKTLWQHWQAAKHGDRDHMYKTMGRRGSLLKWRHTIRTNSNPPQVQTAKPPMLLACPACHLKAETFDAILWHWQKNHERQMGLFEETVETDAWVLFQTWRGTRKETRCTYCYRSGDWEEEHSTDNVTPGSGICYTKLTADEHEVWHQAQLMRGTKRTISPGTTDDDDEENLDTNPKSPKRRKAEFDFSLIHIENRGYELCADCHNLIADHGHLIDFLYHWTEKHGDAMIYGEIKINPQLIPDMETYAEYLEDAEVVCDFCTEDDPLHMDEKALAIHQKRQHAIEIDQQSGIQPCWVAECGTITDDIMTHMSEAHGATHFHCAYCQQKSGTHEFHLVEQKKTHLTSHLPDFARDRQRSYDPNHRQEPLLLYLQLETYKAAATTVPEIREAMNRA</sequence>
<evidence type="ECO:0000313" key="3">
    <source>
        <dbReference type="EMBL" id="TQN64728.1"/>
    </source>
</evidence>
<evidence type="ECO:0000256" key="1">
    <source>
        <dbReference type="SAM" id="MobiDB-lite"/>
    </source>
</evidence>
<evidence type="ECO:0000313" key="4">
    <source>
        <dbReference type="Proteomes" id="UP000326340"/>
    </source>
</evidence>